<dbReference type="EC" id="2.7.7.2" evidence="15"/>
<comment type="pathway">
    <text evidence="3 15">Cofactor biosynthesis; FMN biosynthesis; FMN from riboflavin (ATP route): step 1/1.</text>
</comment>
<reference evidence="18" key="1">
    <citation type="submission" date="2016-11" db="EMBL/GenBank/DDBJ databases">
        <authorList>
            <person name="Varghese N."/>
            <person name="Submissions S."/>
        </authorList>
    </citation>
    <scope>NUCLEOTIDE SEQUENCE [LARGE SCALE GENOMIC DNA]</scope>
    <source>
        <strain evidence="18">DSM 24579</strain>
    </source>
</reference>
<dbReference type="STRING" id="1073325.SAMN05444483_105115"/>
<dbReference type="SUPFAM" id="SSF82114">
    <property type="entry name" value="Riboflavin kinase-like"/>
    <property type="match status" value="1"/>
</dbReference>
<evidence type="ECO:0000256" key="14">
    <source>
        <dbReference type="ARBA" id="ARBA00049494"/>
    </source>
</evidence>
<dbReference type="GO" id="GO:0006747">
    <property type="term" value="P:FAD biosynthetic process"/>
    <property type="evidence" value="ECO:0007669"/>
    <property type="project" value="UniProtKB-UniRule"/>
</dbReference>
<organism evidence="17 18">
    <name type="scientific">Salegentibacter echinorum</name>
    <dbReference type="NCBI Taxonomy" id="1073325"/>
    <lineage>
        <taxon>Bacteria</taxon>
        <taxon>Pseudomonadati</taxon>
        <taxon>Bacteroidota</taxon>
        <taxon>Flavobacteriia</taxon>
        <taxon>Flavobacteriales</taxon>
        <taxon>Flavobacteriaceae</taxon>
        <taxon>Salegentibacter</taxon>
    </lineage>
</organism>
<dbReference type="InterPro" id="IPR023465">
    <property type="entry name" value="Riboflavin_kinase_dom_sf"/>
</dbReference>
<dbReference type="GO" id="GO:0008531">
    <property type="term" value="F:riboflavin kinase activity"/>
    <property type="evidence" value="ECO:0007669"/>
    <property type="project" value="UniProtKB-UniRule"/>
</dbReference>
<comment type="catalytic activity">
    <reaction evidence="13 15">
        <text>riboflavin + ATP = FMN + ADP + H(+)</text>
        <dbReference type="Rhea" id="RHEA:14357"/>
        <dbReference type="ChEBI" id="CHEBI:15378"/>
        <dbReference type="ChEBI" id="CHEBI:30616"/>
        <dbReference type="ChEBI" id="CHEBI:57986"/>
        <dbReference type="ChEBI" id="CHEBI:58210"/>
        <dbReference type="ChEBI" id="CHEBI:456216"/>
        <dbReference type="EC" id="2.7.1.26"/>
    </reaction>
</comment>
<evidence type="ECO:0000256" key="6">
    <source>
        <dbReference type="ARBA" id="ARBA00022679"/>
    </source>
</evidence>
<comment type="catalytic activity">
    <reaction evidence="14 15">
        <text>FMN + ATP + H(+) = FAD + diphosphate</text>
        <dbReference type="Rhea" id="RHEA:17237"/>
        <dbReference type="ChEBI" id="CHEBI:15378"/>
        <dbReference type="ChEBI" id="CHEBI:30616"/>
        <dbReference type="ChEBI" id="CHEBI:33019"/>
        <dbReference type="ChEBI" id="CHEBI:57692"/>
        <dbReference type="ChEBI" id="CHEBI:58210"/>
        <dbReference type="EC" id="2.7.7.2"/>
    </reaction>
</comment>
<gene>
    <name evidence="17" type="ORF">SAMN05444483_105115</name>
</gene>
<comment type="pathway">
    <text evidence="2 15">Cofactor biosynthesis; FAD biosynthesis; FAD from FMN: step 1/1.</text>
</comment>
<dbReference type="RefSeq" id="WP_072879351.1">
    <property type="nucleotide sequence ID" value="NZ_FQVT01000005.1"/>
</dbReference>
<dbReference type="Proteomes" id="UP000183945">
    <property type="component" value="Unassembled WGS sequence"/>
</dbReference>
<evidence type="ECO:0000256" key="5">
    <source>
        <dbReference type="ARBA" id="ARBA00022643"/>
    </source>
</evidence>
<evidence type="ECO:0000256" key="7">
    <source>
        <dbReference type="ARBA" id="ARBA00022695"/>
    </source>
</evidence>
<dbReference type="NCBIfam" id="TIGR00083">
    <property type="entry name" value="ribF"/>
    <property type="match status" value="1"/>
</dbReference>
<dbReference type="Gene3D" id="3.40.50.620">
    <property type="entry name" value="HUPs"/>
    <property type="match status" value="1"/>
</dbReference>
<dbReference type="InterPro" id="IPR015865">
    <property type="entry name" value="Riboflavin_kinase_bac/euk"/>
</dbReference>
<dbReference type="UniPathway" id="UPA00277">
    <property type="reaction ID" value="UER00407"/>
</dbReference>
<dbReference type="GO" id="GO:0009231">
    <property type="term" value="P:riboflavin biosynthetic process"/>
    <property type="evidence" value="ECO:0007669"/>
    <property type="project" value="InterPro"/>
</dbReference>
<dbReference type="GO" id="GO:0005524">
    <property type="term" value="F:ATP binding"/>
    <property type="evidence" value="ECO:0007669"/>
    <property type="project" value="UniProtKB-UniRule"/>
</dbReference>
<evidence type="ECO:0000256" key="1">
    <source>
        <dbReference type="ARBA" id="ARBA00002121"/>
    </source>
</evidence>
<evidence type="ECO:0000256" key="2">
    <source>
        <dbReference type="ARBA" id="ARBA00004726"/>
    </source>
</evidence>
<dbReference type="Pfam" id="PF01687">
    <property type="entry name" value="Flavokinase"/>
    <property type="match status" value="1"/>
</dbReference>
<keyword evidence="12" id="KW-0511">Multifunctional enzyme</keyword>
<dbReference type="GO" id="GO:0009398">
    <property type="term" value="P:FMN biosynthetic process"/>
    <property type="evidence" value="ECO:0007669"/>
    <property type="project" value="UniProtKB-UniRule"/>
</dbReference>
<dbReference type="PANTHER" id="PTHR22749">
    <property type="entry name" value="RIBOFLAVIN KINASE/FMN ADENYLYLTRANSFERASE"/>
    <property type="match status" value="1"/>
</dbReference>
<dbReference type="Pfam" id="PF06574">
    <property type="entry name" value="FAD_syn"/>
    <property type="match status" value="1"/>
</dbReference>
<keyword evidence="10 15" id="KW-0274">FAD</keyword>
<protein>
    <recommendedName>
        <fullName evidence="15">Riboflavin biosynthesis protein</fullName>
    </recommendedName>
    <domain>
        <recommendedName>
            <fullName evidence="15">Riboflavin kinase</fullName>
            <ecNumber evidence="15">2.7.1.26</ecNumber>
        </recommendedName>
        <alternativeName>
            <fullName evidence="15">Flavokinase</fullName>
        </alternativeName>
    </domain>
    <domain>
        <recommendedName>
            <fullName evidence="15">FMN adenylyltransferase</fullName>
            <ecNumber evidence="15">2.7.7.2</ecNumber>
        </recommendedName>
        <alternativeName>
            <fullName evidence="15">FAD pyrophosphorylase</fullName>
        </alternativeName>
        <alternativeName>
            <fullName evidence="15">FAD synthase</fullName>
        </alternativeName>
    </domain>
</protein>
<evidence type="ECO:0000313" key="18">
    <source>
        <dbReference type="Proteomes" id="UP000183945"/>
    </source>
</evidence>
<feature type="domain" description="Riboflavin kinase" evidence="16">
    <location>
        <begin position="182"/>
        <end position="307"/>
    </location>
</feature>
<comment type="function">
    <text evidence="1">Catalyzes the phosphorylation of riboflavin to FMN followed by the adenylation of FMN to FAD.</text>
</comment>
<name>A0A1M5HEC1_SALEC</name>
<dbReference type="CDD" id="cd02064">
    <property type="entry name" value="FAD_synthetase_N"/>
    <property type="match status" value="1"/>
</dbReference>
<keyword evidence="5 15" id="KW-0288">FMN</keyword>
<evidence type="ECO:0000256" key="3">
    <source>
        <dbReference type="ARBA" id="ARBA00005201"/>
    </source>
</evidence>
<dbReference type="InterPro" id="IPR015864">
    <property type="entry name" value="FAD_synthase"/>
</dbReference>
<keyword evidence="18" id="KW-1185">Reference proteome</keyword>
<evidence type="ECO:0000256" key="10">
    <source>
        <dbReference type="ARBA" id="ARBA00022827"/>
    </source>
</evidence>
<dbReference type="PANTHER" id="PTHR22749:SF6">
    <property type="entry name" value="RIBOFLAVIN KINASE"/>
    <property type="match status" value="1"/>
</dbReference>
<dbReference type="OrthoDB" id="9803667at2"/>
<dbReference type="AlphaFoldDB" id="A0A1M5HEC1"/>
<dbReference type="SMART" id="SM00904">
    <property type="entry name" value="Flavokinase"/>
    <property type="match status" value="1"/>
</dbReference>
<evidence type="ECO:0000256" key="12">
    <source>
        <dbReference type="ARBA" id="ARBA00023268"/>
    </source>
</evidence>
<dbReference type="SUPFAM" id="SSF52374">
    <property type="entry name" value="Nucleotidylyl transferase"/>
    <property type="match status" value="1"/>
</dbReference>
<keyword evidence="11 15" id="KW-0067">ATP-binding</keyword>
<dbReference type="FunFam" id="3.40.50.620:FF:000021">
    <property type="entry name" value="Riboflavin biosynthesis protein"/>
    <property type="match status" value="1"/>
</dbReference>
<dbReference type="EMBL" id="FQVT01000005">
    <property type="protein sequence ID" value="SHG14303.1"/>
    <property type="molecule type" value="Genomic_DNA"/>
</dbReference>
<dbReference type="PIRSF" id="PIRSF004491">
    <property type="entry name" value="FAD_Synth"/>
    <property type="match status" value="1"/>
</dbReference>
<evidence type="ECO:0000256" key="15">
    <source>
        <dbReference type="PIRNR" id="PIRNR004491"/>
    </source>
</evidence>
<dbReference type="Gene3D" id="2.40.30.30">
    <property type="entry name" value="Riboflavin kinase-like"/>
    <property type="match status" value="1"/>
</dbReference>
<proteinExistence type="inferred from homology"/>
<keyword evidence="9 15" id="KW-0418">Kinase</keyword>
<dbReference type="InterPro" id="IPR014729">
    <property type="entry name" value="Rossmann-like_a/b/a_fold"/>
</dbReference>
<dbReference type="InterPro" id="IPR002606">
    <property type="entry name" value="Riboflavin_kinase_bac"/>
</dbReference>
<keyword evidence="4 15" id="KW-0285">Flavoprotein</keyword>
<evidence type="ECO:0000256" key="4">
    <source>
        <dbReference type="ARBA" id="ARBA00022630"/>
    </source>
</evidence>
<dbReference type="GO" id="GO:0003919">
    <property type="term" value="F:FMN adenylyltransferase activity"/>
    <property type="evidence" value="ECO:0007669"/>
    <property type="project" value="UniProtKB-UniRule"/>
</dbReference>
<keyword evidence="6 15" id="KW-0808">Transferase</keyword>
<evidence type="ECO:0000256" key="11">
    <source>
        <dbReference type="ARBA" id="ARBA00022840"/>
    </source>
</evidence>
<dbReference type="InterPro" id="IPR023468">
    <property type="entry name" value="Riboflavin_kinase"/>
</dbReference>
<sequence>MKIHKGANAFNVEKQTAVTIGTFDGVHAGHQKILQRLVDAARVEKLDSVLFTFFPHPRMVLQKESGLRLINTIEERTAILEQTGIDHLVVHPFTRQFSRLTAREFVRDILVQQLKAKKVIIGYDHRFGRNRTANIDTLKEFGEEYGFEVEEITKEEIDEVAVSSTKIRNALLAGEVEKANAYLKTPFSLKGKVVKGRGLGKEFNYPTANLSIDEDYKLVPKNGVYVVRSQIKGENYFGMMSIGTNPTVGGESQTIETYFFNLDKDLYGKDLRIEMLIRIRNEKKFDSIEALKTAMRQDEAFSRQYIKDNYAQ</sequence>
<evidence type="ECO:0000256" key="9">
    <source>
        <dbReference type="ARBA" id="ARBA00022777"/>
    </source>
</evidence>
<dbReference type="NCBIfam" id="NF004160">
    <property type="entry name" value="PRK05627.1-3"/>
    <property type="match status" value="1"/>
</dbReference>
<accession>A0A1M5HEC1</accession>
<evidence type="ECO:0000259" key="16">
    <source>
        <dbReference type="SMART" id="SM00904"/>
    </source>
</evidence>
<comment type="similarity">
    <text evidence="15">Belongs to the ribF family.</text>
</comment>
<keyword evidence="8 15" id="KW-0547">Nucleotide-binding</keyword>
<dbReference type="NCBIfam" id="NF004162">
    <property type="entry name" value="PRK05627.1-5"/>
    <property type="match status" value="1"/>
</dbReference>
<evidence type="ECO:0000313" key="17">
    <source>
        <dbReference type="EMBL" id="SHG14303.1"/>
    </source>
</evidence>
<dbReference type="UniPathway" id="UPA00276">
    <property type="reaction ID" value="UER00406"/>
</dbReference>
<evidence type="ECO:0000256" key="13">
    <source>
        <dbReference type="ARBA" id="ARBA00047880"/>
    </source>
</evidence>
<dbReference type="EC" id="2.7.1.26" evidence="15"/>
<keyword evidence="7 15" id="KW-0548">Nucleotidyltransferase</keyword>
<evidence type="ECO:0000256" key="8">
    <source>
        <dbReference type="ARBA" id="ARBA00022741"/>
    </source>
</evidence>